<proteinExistence type="predicted"/>
<feature type="transmembrane region" description="Helical" evidence="6">
    <location>
        <begin position="294"/>
        <end position="315"/>
    </location>
</feature>
<dbReference type="PROSITE" id="PS50929">
    <property type="entry name" value="ABC_TM1F"/>
    <property type="match status" value="1"/>
</dbReference>
<dbReference type="GO" id="GO:0140359">
    <property type="term" value="F:ABC-type transporter activity"/>
    <property type="evidence" value="ECO:0007669"/>
    <property type="project" value="InterPro"/>
</dbReference>
<evidence type="ECO:0000259" key="7">
    <source>
        <dbReference type="PROSITE" id="PS50929"/>
    </source>
</evidence>
<evidence type="ECO:0000256" key="5">
    <source>
        <dbReference type="ARBA" id="ARBA00023136"/>
    </source>
</evidence>
<accession>A0A5Q0BD51</accession>
<evidence type="ECO:0000256" key="4">
    <source>
        <dbReference type="ARBA" id="ARBA00022989"/>
    </source>
</evidence>
<evidence type="ECO:0000313" key="8">
    <source>
        <dbReference type="EMBL" id="QFY41730.1"/>
    </source>
</evidence>
<keyword evidence="4 6" id="KW-1133">Transmembrane helix</keyword>
<dbReference type="InterPro" id="IPR036640">
    <property type="entry name" value="ABC1_TM_sf"/>
</dbReference>
<keyword evidence="2" id="KW-0813">Transport</keyword>
<dbReference type="Pfam" id="PF06472">
    <property type="entry name" value="ABC_membrane_2"/>
    <property type="match status" value="1"/>
</dbReference>
<keyword evidence="8" id="KW-0547">Nucleotide-binding</keyword>
<feature type="domain" description="ABC transmembrane type-1" evidence="7">
    <location>
        <begin position="40"/>
        <end position="323"/>
    </location>
</feature>
<dbReference type="InterPro" id="IPR027417">
    <property type="entry name" value="P-loop_NTPase"/>
</dbReference>
<feature type="transmembrane region" description="Helical" evidence="6">
    <location>
        <begin position="37"/>
        <end position="55"/>
    </location>
</feature>
<keyword evidence="9" id="KW-1185">Reference proteome</keyword>
<feature type="transmembrane region" description="Helical" evidence="6">
    <location>
        <begin position="264"/>
        <end position="288"/>
    </location>
</feature>
<gene>
    <name evidence="8" type="ORF">F6R98_03040</name>
</gene>
<feature type="transmembrane region" description="Helical" evidence="6">
    <location>
        <begin position="147"/>
        <end position="170"/>
    </location>
</feature>
<dbReference type="Proteomes" id="UP000325755">
    <property type="component" value="Chromosome"/>
</dbReference>
<comment type="subcellular location">
    <subcellularLocation>
        <location evidence="1">Cell membrane</location>
        <topology evidence="1">Multi-pass membrane protein</topology>
    </subcellularLocation>
</comment>
<evidence type="ECO:0000256" key="2">
    <source>
        <dbReference type="ARBA" id="ARBA00022448"/>
    </source>
</evidence>
<feature type="transmembrane region" description="Helical" evidence="6">
    <location>
        <begin position="176"/>
        <end position="196"/>
    </location>
</feature>
<dbReference type="GO" id="GO:0005524">
    <property type="term" value="F:ATP binding"/>
    <property type="evidence" value="ECO:0007669"/>
    <property type="project" value="UniProtKB-KW"/>
</dbReference>
<dbReference type="AlphaFoldDB" id="A0A5Q0BD51"/>
<dbReference type="KEGG" id="mmob:F6R98_03040"/>
<evidence type="ECO:0000256" key="3">
    <source>
        <dbReference type="ARBA" id="ARBA00022692"/>
    </source>
</evidence>
<dbReference type="OrthoDB" id="9810134at2"/>
<dbReference type="InterPro" id="IPR050835">
    <property type="entry name" value="ABC_transporter_sub-D"/>
</dbReference>
<feature type="transmembrane region" description="Helical" evidence="6">
    <location>
        <begin position="75"/>
        <end position="98"/>
    </location>
</feature>
<dbReference type="Gene3D" id="3.40.50.300">
    <property type="entry name" value="P-loop containing nucleotide triphosphate hydrolases"/>
    <property type="match status" value="1"/>
</dbReference>
<keyword evidence="5 6" id="KW-0472">Membrane</keyword>
<dbReference type="InParanoid" id="A0A5Q0BD51"/>
<evidence type="ECO:0000313" key="9">
    <source>
        <dbReference type="Proteomes" id="UP000325755"/>
    </source>
</evidence>
<dbReference type="InterPro" id="IPR011527">
    <property type="entry name" value="ABC1_TM_dom"/>
</dbReference>
<keyword evidence="8" id="KW-0067">ATP-binding</keyword>
<protein>
    <submittedName>
        <fullName evidence="8">ABC transporter ATP-binding protein/permease</fullName>
    </submittedName>
</protein>
<dbReference type="FunCoup" id="A0A5Q0BD51">
    <property type="interactions" value="323"/>
</dbReference>
<dbReference type="GO" id="GO:0005886">
    <property type="term" value="C:plasma membrane"/>
    <property type="evidence" value="ECO:0007669"/>
    <property type="project" value="UniProtKB-SubCell"/>
</dbReference>
<evidence type="ECO:0000256" key="1">
    <source>
        <dbReference type="ARBA" id="ARBA00004651"/>
    </source>
</evidence>
<sequence>MNTSKGPIPHLDQLTLDRLITGIRRFASSDVGGKAKALFAALLLLMLALNALNVLNSFIGRDFMTAIEQRNMNGFIGWALLYIGIFLLITGVAVLFRFSEERLGLLWRDWLTQQFLRRYLSHRAYYRLTSNDEVANPDQRIADDIKAFTTGTLSFFLMFMNASFTVLAFSGVLWTISPLLFIVAVLYAGGGSWLAIKLGRPLVGLNYNQFDREADFRSGLTHVRTNAEHIALLHRETRLQNDLLTRLQRLVDNMKQIIELNRNLGFFTTGYNYLIQVIPVLVVAPLFIRGNADFGIIAQAAMSFTLLVGAFSLIVTNFQSLSTFTAVVTRLSALDLAIKYSAHEAACPASTDEESDTAPESAIIYCEDDSILDYQRLTLFSGQDERVLLKDLSLSIARGTRTNIRCDEELTQYALFRATAGIWEHGNGHIVRPEKRNIFFLPERPYMPNGTLRELLEGSGLEPRLKDSEIMDVLRKLKFEEIVQRIGGLDGSCKWESIMSEGEQQLLAFARLILASPCFAFIENPASDLTTEEVSSALRLLNEYNITYIVIGQAIRRRRDDLQDKEFFDAELKIDAHGEWTWSN</sequence>
<dbReference type="SUPFAM" id="SSF52540">
    <property type="entry name" value="P-loop containing nucleoside triphosphate hydrolases"/>
    <property type="match status" value="1"/>
</dbReference>
<dbReference type="Gene3D" id="1.20.1560.10">
    <property type="entry name" value="ABC transporter type 1, transmembrane domain"/>
    <property type="match status" value="1"/>
</dbReference>
<dbReference type="EMBL" id="CP044205">
    <property type="protein sequence ID" value="QFY41730.1"/>
    <property type="molecule type" value="Genomic_DNA"/>
</dbReference>
<dbReference type="PANTHER" id="PTHR11384:SF59">
    <property type="entry name" value="LYSOSOMAL COBALAMIN TRANSPORTER ABCD4"/>
    <property type="match status" value="1"/>
</dbReference>
<name>A0A5Q0BD51_9GAMM</name>
<reference evidence="8 9" key="1">
    <citation type="submission" date="2019-09" db="EMBL/GenBank/DDBJ databases">
        <title>Ecophysiology of the spiral-shaped methanotroph Methylospira mobilis as revealed by the complete genome sequence.</title>
        <authorList>
            <person name="Oshkin I.Y."/>
            <person name="Dedysh S.N."/>
            <person name="Miroshnikov K."/>
            <person name="Danilova O.V."/>
            <person name="Hakobyan A."/>
            <person name="Liesack W."/>
        </authorList>
    </citation>
    <scope>NUCLEOTIDE SEQUENCE [LARGE SCALE GENOMIC DNA]</scope>
    <source>
        <strain evidence="8 9">Shm1</strain>
    </source>
</reference>
<keyword evidence="3 6" id="KW-0812">Transmembrane</keyword>
<dbReference type="RefSeq" id="WP_153247714.1">
    <property type="nucleotide sequence ID" value="NZ_CP044205.1"/>
</dbReference>
<organism evidence="8 9">
    <name type="scientific">Candidatus Methylospira mobilis</name>
    <dbReference type="NCBI Taxonomy" id="1808979"/>
    <lineage>
        <taxon>Bacteria</taxon>
        <taxon>Pseudomonadati</taxon>
        <taxon>Pseudomonadota</taxon>
        <taxon>Gammaproteobacteria</taxon>
        <taxon>Methylococcales</taxon>
        <taxon>Methylococcaceae</taxon>
        <taxon>Candidatus Methylospira</taxon>
    </lineage>
</organism>
<dbReference type="PANTHER" id="PTHR11384">
    <property type="entry name" value="ATP-BINDING CASSETTE, SUB-FAMILY D MEMBER"/>
    <property type="match status" value="1"/>
</dbReference>
<dbReference type="SUPFAM" id="SSF90123">
    <property type="entry name" value="ABC transporter transmembrane region"/>
    <property type="match status" value="1"/>
</dbReference>
<evidence type="ECO:0000256" key="6">
    <source>
        <dbReference type="SAM" id="Phobius"/>
    </source>
</evidence>